<dbReference type="EMBL" id="JAAAHW010003315">
    <property type="protein sequence ID" value="KAF9985224.1"/>
    <property type="molecule type" value="Genomic_DNA"/>
</dbReference>
<evidence type="ECO:0000256" key="1">
    <source>
        <dbReference type="SAM" id="MobiDB-lite"/>
    </source>
</evidence>
<comment type="caution">
    <text evidence="2">The sequence shown here is derived from an EMBL/GenBank/DDBJ whole genome shotgun (WGS) entry which is preliminary data.</text>
</comment>
<reference evidence="2" key="1">
    <citation type="journal article" date="2020" name="Fungal Divers.">
        <title>Resolving the Mortierellaceae phylogeny through synthesis of multi-gene phylogenetics and phylogenomics.</title>
        <authorList>
            <person name="Vandepol N."/>
            <person name="Liber J."/>
            <person name="Desiro A."/>
            <person name="Na H."/>
            <person name="Kennedy M."/>
            <person name="Barry K."/>
            <person name="Grigoriev I.V."/>
            <person name="Miller A.N."/>
            <person name="O'Donnell K."/>
            <person name="Stajich J.E."/>
            <person name="Bonito G."/>
        </authorList>
    </citation>
    <scope>NUCLEOTIDE SEQUENCE</scope>
    <source>
        <strain evidence="2">MES-2147</strain>
    </source>
</reference>
<keyword evidence="3" id="KW-1185">Reference proteome</keyword>
<dbReference type="InterPro" id="IPR029060">
    <property type="entry name" value="PIN-like_dom_sf"/>
</dbReference>
<evidence type="ECO:0000313" key="2">
    <source>
        <dbReference type="EMBL" id="KAF9985224.1"/>
    </source>
</evidence>
<feature type="non-terminal residue" evidence="2">
    <location>
        <position position="305"/>
    </location>
</feature>
<organism evidence="2 3">
    <name type="scientific">Modicella reniformis</name>
    <dbReference type="NCBI Taxonomy" id="1440133"/>
    <lineage>
        <taxon>Eukaryota</taxon>
        <taxon>Fungi</taxon>
        <taxon>Fungi incertae sedis</taxon>
        <taxon>Mucoromycota</taxon>
        <taxon>Mortierellomycotina</taxon>
        <taxon>Mortierellomycetes</taxon>
        <taxon>Mortierellales</taxon>
        <taxon>Mortierellaceae</taxon>
        <taxon>Modicella</taxon>
    </lineage>
</organism>
<name>A0A9P6MAS4_9FUNG</name>
<gene>
    <name evidence="2" type="ORF">BGZ65_011431</name>
</gene>
<dbReference type="AlphaFoldDB" id="A0A9P6MAS4"/>
<dbReference type="SUPFAM" id="SSF88723">
    <property type="entry name" value="PIN domain-like"/>
    <property type="match status" value="1"/>
</dbReference>
<feature type="compositionally biased region" description="Polar residues" evidence="1">
    <location>
        <begin position="261"/>
        <end position="279"/>
    </location>
</feature>
<dbReference type="OrthoDB" id="2449149at2759"/>
<sequence>MERLSKFDKQLEDAEVKITKTNAAILNQPTPGTPTSSERTRIVAYSKSAIAAWKNARSWSLDSETKVALTEVLREQGWQVHLCPGESDTCISQQDSAVVVSTDSDYLFRDIKALIRKDPRSHGKYTLYSIDDMVAALGMQRNGWKVVGMTSGNDYSKNIPGFGIRTNYNTVSSINTMPATTVHELLEVYSATHVNGEQDANQVISRFKNVERVFGSNVETIAVDQTSKRSTKDLDSKLERMLSDVHQALQGYRRRHRNRASDVTTTSTQVHSASSQPPTRSGGGYLKLMPGNKFRAKVYKSKEKA</sequence>
<proteinExistence type="predicted"/>
<dbReference type="Proteomes" id="UP000749646">
    <property type="component" value="Unassembled WGS sequence"/>
</dbReference>
<feature type="region of interest" description="Disordered" evidence="1">
    <location>
        <begin position="250"/>
        <end position="289"/>
    </location>
</feature>
<evidence type="ECO:0000313" key="3">
    <source>
        <dbReference type="Proteomes" id="UP000749646"/>
    </source>
</evidence>
<evidence type="ECO:0008006" key="4">
    <source>
        <dbReference type="Google" id="ProtNLM"/>
    </source>
</evidence>
<accession>A0A9P6MAS4</accession>
<protein>
    <recommendedName>
        <fullName evidence="4">XPG-I domain-containing protein</fullName>
    </recommendedName>
</protein>